<keyword evidence="2" id="KW-0328">Glycosyltransferase</keyword>
<dbReference type="PANTHER" id="PTHR43685:SF5">
    <property type="entry name" value="GLYCOSYLTRANSFERASE EPSE-RELATED"/>
    <property type="match status" value="1"/>
</dbReference>
<dbReference type="SUPFAM" id="SSF53448">
    <property type="entry name" value="Nucleotide-diphospho-sugar transferases"/>
    <property type="match status" value="1"/>
</dbReference>
<dbReference type="Gene3D" id="3.90.550.10">
    <property type="entry name" value="Spore Coat Polysaccharide Biosynthesis Protein SpsA, Chain A"/>
    <property type="match status" value="1"/>
</dbReference>
<dbReference type="InterPro" id="IPR050834">
    <property type="entry name" value="Glycosyltransf_2"/>
</dbReference>
<dbReference type="Proteomes" id="UP000292564">
    <property type="component" value="Unassembled WGS sequence"/>
</dbReference>
<name>A0A4Q7ZRS6_9ACTN</name>
<gene>
    <name evidence="5" type="ORF">EV385_5784</name>
</gene>
<accession>A0A4Q7ZRS6</accession>
<dbReference type="EMBL" id="SHKY01000001">
    <property type="protein sequence ID" value="RZU53850.1"/>
    <property type="molecule type" value="Genomic_DNA"/>
</dbReference>
<keyword evidence="3 5" id="KW-0808">Transferase</keyword>
<protein>
    <submittedName>
        <fullName evidence="5">GT2 family glycosyltransferase</fullName>
    </submittedName>
</protein>
<evidence type="ECO:0000313" key="5">
    <source>
        <dbReference type="EMBL" id="RZU53850.1"/>
    </source>
</evidence>
<dbReference type="AlphaFoldDB" id="A0A4Q7ZRS6"/>
<evidence type="ECO:0000256" key="1">
    <source>
        <dbReference type="ARBA" id="ARBA00006739"/>
    </source>
</evidence>
<feature type="domain" description="Glycosyltransferase 2-like" evidence="4">
    <location>
        <begin position="20"/>
        <end position="171"/>
    </location>
</feature>
<dbReference type="GO" id="GO:0016757">
    <property type="term" value="F:glycosyltransferase activity"/>
    <property type="evidence" value="ECO:0007669"/>
    <property type="project" value="UniProtKB-KW"/>
</dbReference>
<evidence type="ECO:0000259" key="4">
    <source>
        <dbReference type="Pfam" id="PF00535"/>
    </source>
</evidence>
<comment type="similarity">
    <text evidence="1">Belongs to the glycosyltransferase 2 family.</text>
</comment>
<dbReference type="InterPro" id="IPR029044">
    <property type="entry name" value="Nucleotide-diphossugar_trans"/>
</dbReference>
<keyword evidence="6" id="KW-1185">Reference proteome</keyword>
<comment type="caution">
    <text evidence="5">The sequence shown here is derived from an EMBL/GenBank/DDBJ whole genome shotgun (WGS) entry which is preliminary data.</text>
</comment>
<organism evidence="5 6">
    <name type="scientific">Krasilnikovia cinnamomea</name>
    <dbReference type="NCBI Taxonomy" id="349313"/>
    <lineage>
        <taxon>Bacteria</taxon>
        <taxon>Bacillati</taxon>
        <taxon>Actinomycetota</taxon>
        <taxon>Actinomycetes</taxon>
        <taxon>Micromonosporales</taxon>
        <taxon>Micromonosporaceae</taxon>
        <taxon>Krasilnikovia</taxon>
    </lineage>
</organism>
<sequence length="310" mass="33039">MAEKAGVKTEGTSSAVFPVTVVIATRNRCQQLVRLLDRHTAPVIVVDNGSQDGTAEMVESRFPHVRVIRLRENAGAAARNIGVAAAETPYVAFADDDSYWESDALASAARLLAAHPRAALLTGRVLAGEDGRLDAVSRQMAAAPLGVPRDLPGPSVLGFLACAAVVRRDAFLAVGGFEPKLHMYGEEALLAMDLASAGWGLAYVPSLVVRHFPESTGRDPGARRRREARNALLTAWTRRPLSVGARAALRSLASRDSRGGLLDALTELPWVRRHRRPVAARVEAALRALACAPPPHLAPAPDVSLAVSER</sequence>
<reference evidence="5 6" key="1">
    <citation type="submission" date="2019-02" db="EMBL/GenBank/DDBJ databases">
        <title>Sequencing the genomes of 1000 actinobacteria strains.</title>
        <authorList>
            <person name="Klenk H.-P."/>
        </authorList>
    </citation>
    <scope>NUCLEOTIDE SEQUENCE [LARGE SCALE GENOMIC DNA]</scope>
    <source>
        <strain evidence="5 6">DSM 45162</strain>
    </source>
</reference>
<proteinExistence type="inferred from homology"/>
<evidence type="ECO:0000256" key="3">
    <source>
        <dbReference type="ARBA" id="ARBA00022679"/>
    </source>
</evidence>
<dbReference type="OrthoDB" id="7665907at2"/>
<dbReference type="InterPro" id="IPR001173">
    <property type="entry name" value="Glyco_trans_2-like"/>
</dbReference>
<evidence type="ECO:0000313" key="6">
    <source>
        <dbReference type="Proteomes" id="UP000292564"/>
    </source>
</evidence>
<dbReference type="PANTHER" id="PTHR43685">
    <property type="entry name" value="GLYCOSYLTRANSFERASE"/>
    <property type="match status" value="1"/>
</dbReference>
<evidence type="ECO:0000256" key="2">
    <source>
        <dbReference type="ARBA" id="ARBA00022676"/>
    </source>
</evidence>
<dbReference type="Pfam" id="PF00535">
    <property type="entry name" value="Glycos_transf_2"/>
    <property type="match status" value="1"/>
</dbReference>